<evidence type="ECO:0000256" key="2">
    <source>
        <dbReference type="ARBA" id="ARBA00004496"/>
    </source>
</evidence>
<evidence type="ECO:0000259" key="15">
    <source>
        <dbReference type="PROSITE" id="PS51686"/>
    </source>
</evidence>
<dbReference type="FunFam" id="3.30.70.1170:FF:000003">
    <property type="entry name" value="16S rRNA (Cytosine(967)-C(5))-methyltransferase RsmB"/>
    <property type="match status" value="1"/>
</dbReference>
<reference evidence="16 17" key="1">
    <citation type="submission" date="2018-07" db="EMBL/GenBank/DDBJ databases">
        <title>Genomic Encyclopedia of Type Strains, Phase IV (KMG-IV): sequencing the most valuable type-strain genomes for metagenomic binning, comparative biology and taxonomic classification.</title>
        <authorList>
            <person name="Goeker M."/>
        </authorList>
    </citation>
    <scope>NUCLEOTIDE SEQUENCE [LARGE SCALE GENOMIC DNA]</scope>
    <source>
        <strain evidence="16 17">DSM 25281</strain>
    </source>
</reference>
<dbReference type="EMBL" id="QQAY01000001">
    <property type="protein sequence ID" value="RDI47507.1"/>
    <property type="molecule type" value="Genomic_DNA"/>
</dbReference>
<evidence type="ECO:0000256" key="10">
    <source>
        <dbReference type="ARBA" id="ARBA00022884"/>
    </source>
</evidence>
<dbReference type="InterPro" id="IPR029063">
    <property type="entry name" value="SAM-dependent_MTases_sf"/>
</dbReference>
<dbReference type="InterPro" id="IPR018314">
    <property type="entry name" value="RsmB/NOL1/NOP2-like_CS"/>
</dbReference>
<dbReference type="Pfam" id="PF01189">
    <property type="entry name" value="Methyltr_RsmB-F"/>
    <property type="match status" value="1"/>
</dbReference>
<keyword evidence="17" id="KW-1185">Reference proteome</keyword>
<dbReference type="PANTHER" id="PTHR22807:SF53">
    <property type="entry name" value="RIBOSOMAL RNA SMALL SUBUNIT METHYLTRANSFERASE B-RELATED"/>
    <property type="match status" value="1"/>
</dbReference>
<dbReference type="PRINTS" id="PR02008">
    <property type="entry name" value="RCMTFAMILY"/>
</dbReference>
<evidence type="ECO:0000256" key="9">
    <source>
        <dbReference type="ARBA" id="ARBA00022691"/>
    </source>
</evidence>
<dbReference type="PROSITE" id="PS51686">
    <property type="entry name" value="SAM_MT_RSMB_NOP"/>
    <property type="match status" value="1"/>
</dbReference>
<feature type="binding site" evidence="14">
    <location>
        <begin position="249"/>
        <end position="255"/>
    </location>
    <ligand>
        <name>S-adenosyl-L-methionine</name>
        <dbReference type="ChEBI" id="CHEBI:59789"/>
    </ligand>
</feature>
<dbReference type="Gene3D" id="1.10.940.10">
    <property type="entry name" value="NusB-like"/>
    <property type="match status" value="1"/>
</dbReference>
<feature type="active site" description="Nucleophile" evidence="14">
    <location>
        <position position="372"/>
    </location>
</feature>
<dbReference type="EC" id="2.1.1.176" evidence="4"/>
<evidence type="ECO:0000256" key="4">
    <source>
        <dbReference type="ARBA" id="ARBA00012140"/>
    </source>
</evidence>
<dbReference type="GO" id="GO:0003723">
    <property type="term" value="F:RNA binding"/>
    <property type="evidence" value="ECO:0007669"/>
    <property type="project" value="UniProtKB-UniRule"/>
</dbReference>
<evidence type="ECO:0000313" key="17">
    <source>
        <dbReference type="Proteomes" id="UP000255326"/>
    </source>
</evidence>
<dbReference type="PANTHER" id="PTHR22807">
    <property type="entry name" value="NOP2 YEAST -RELATED NOL1/NOP2/FMU SUN DOMAIN-CONTAINING"/>
    <property type="match status" value="1"/>
</dbReference>
<dbReference type="Pfam" id="PF22458">
    <property type="entry name" value="RsmF-B_ferredox"/>
    <property type="match status" value="1"/>
</dbReference>
<evidence type="ECO:0000256" key="8">
    <source>
        <dbReference type="ARBA" id="ARBA00022679"/>
    </source>
</evidence>
<dbReference type="InterPro" id="IPR006027">
    <property type="entry name" value="NusB_RsmB_TIM44"/>
</dbReference>
<keyword evidence="5" id="KW-0963">Cytoplasm</keyword>
<dbReference type="InterPro" id="IPR023267">
    <property type="entry name" value="RCMT"/>
</dbReference>
<proteinExistence type="inferred from homology"/>
<gene>
    <name evidence="16" type="ORF">DFR59_101162</name>
</gene>
<dbReference type="FunFam" id="3.40.50.150:FF:000022">
    <property type="entry name" value="Ribosomal RNA small subunit methyltransferase B"/>
    <property type="match status" value="1"/>
</dbReference>
<dbReference type="SUPFAM" id="SSF48013">
    <property type="entry name" value="NusB-like"/>
    <property type="match status" value="1"/>
</dbReference>
<evidence type="ECO:0000256" key="6">
    <source>
        <dbReference type="ARBA" id="ARBA00022552"/>
    </source>
</evidence>
<dbReference type="GO" id="GO:0005737">
    <property type="term" value="C:cytoplasm"/>
    <property type="evidence" value="ECO:0007669"/>
    <property type="project" value="UniProtKB-SubCell"/>
</dbReference>
<comment type="caution">
    <text evidence="16">The sequence shown here is derived from an EMBL/GenBank/DDBJ whole genome shotgun (WGS) entry which is preliminary data.</text>
</comment>
<keyword evidence="6" id="KW-0698">rRNA processing</keyword>
<dbReference type="InterPro" id="IPR049560">
    <property type="entry name" value="MeTrfase_RsmB-F_NOP2_cat"/>
</dbReference>
<dbReference type="InterPro" id="IPR035926">
    <property type="entry name" value="NusB-like_sf"/>
</dbReference>
<evidence type="ECO:0000256" key="12">
    <source>
        <dbReference type="ARBA" id="ARBA00031088"/>
    </source>
</evidence>
<evidence type="ECO:0000256" key="1">
    <source>
        <dbReference type="ARBA" id="ARBA00002724"/>
    </source>
</evidence>
<evidence type="ECO:0000256" key="11">
    <source>
        <dbReference type="ARBA" id="ARBA00030399"/>
    </source>
</evidence>
<organism evidence="16 17">
    <name type="scientific">Falsibacillus pallidus</name>
    <dbReference type="NCBI Taxonomy" id="493781"/>
    <lineage>
        <taxon>Bacteria</taxon>
        <taxon>Bacillati</taxon>
        <taxon>Bacillota</taxon>
        <taxon>Bacilli</taxon>
        <taxon>Bacillales</taxon>
        <taxon>Bacillaceae</taxon>
        <taxon>Falsibacillus</taxon>
    </lineage>
</organism>
<keyword evidence="7 14" id="KW-0489">Methyltransferase</keyword>
<evidence type="ECO:0000256" key="14">
    <source>
        <dbReference type="PROSITE-ProRule" id="PRU01023"/>
    </source>
</evidence>
<keyword evidence="9 14" id="KW-0949">S-adenosyl-L-methionine</keyword>
<dbReference type="InterPro" id="IPR004573">
    <property type="entry name" value="rRNA_ssu_MeTfrase_B"/>
</dbReference>
<dbReference type="Gene3D" id="3.40.50.150">
    <property type="entry name" value="Vaccinia Virus protein VP39"/>
    <property type="match status" value="1"/>
</dbReference>
<feature type="domain" description="SAM-dependent MTase RsmB/NOP-type" evidence="15">
    <location>
        <begin position="160"/>
        <end position="434"/>
    </location>
</feature>
<feature type="binding site" evidence="14">
    <location>
        <position position="319"/>
    </location>
    <ligand>
        <name>S-adenosyl-L-methionine</name>
        <dbReference type="ChEBI" id="CHEBI:59789"/>
    </ligand>
</feature>
<dbReference type="GO" id="GO:0006355">
    <property type="term" value="P:regulation of DNA-templated transcription"/>
    <property type="evidence" value="ECO:0007669"/>
    <property type="project" value="InterPro"/>
</dbReference>
<dbReference type="AlphaFoldDB" id="A0A370GV05"/>
<dbReference type="InterPro" id="IPR054728">
    <property type="entry name" value="RsmB-like_ferredoxin"/>
</dbReference>
<dbReference type="Gene3D" id="3.30.70.1170">
    <property type="entry name" value="Sun protein, domain 3"/>
    <property type="match status" value="1"/>
</dbReference>
<comment type="similarity">
    <text evidence="3 14">Belongs to the class I-like SAM-binding methyltransferase superfamily. RsmB/NOP family.</text>
</comment>
<comment type="function">
    <text evidence="1">Specifically methylates the cytosine at position 967 (m5C967) of 16S rRNA.</text>
</comment>
<evidence type="ECO:0000256" key="13">
    <source>
        <dbReference type="ARBA" id="ARBA00047283"/>
    </source>
</evidence>
<evidence type="ECO:0000256" key="3">
    <source>
        <dbReference type="ARBA" id="ARBA00007494"/>
    </source>
</evidence>
<feature type="binding site" evidence="14">
    <location>
        <position position="273"/>
    </location>
    <ligand>
        <name>S-adenosyl-L-methionine</name>
        <dbReference type="ChEBI" id="CHEBI:59789"/>
    </ligand>
</feature>
<accession>A0A370GV05</accession>
<sequence>MEILEAVEKNQSYSNLLLNHSIEKNALKGPDIGLLTELVYGTIQRKMTLDYYLDPFLKKKNKLDSWVLNLLRLSLYQIVYLDKIPERAAIYEAVELAKSIGHKGISGMVNGVLRSIQREGLPSLDAIKNPIERISIETSHPLWLVKRWVDMFGEEKTRRMCEANLIAPVQSIRVNETKTTREDLLNRLKEEGYDVEESPLLSESIRSLKGNVAHSKAFKEGLCTIQDESSMIVAYALNLEHGMQVMDSCAAPGGKTTHIAEKLDQSGKVVSLDLHEHKVKLILQNAERLGLSNIEGITSDSRKAGEKFKEESFDRILVDAPCSGLGVLRRKPDIKYAKKEKDIESLQSIQHDILNAVAPLLKKGGVLVYSTCTVDQWENENAVKRFLSENKDFEPMELSSIPEPLKPFANGSQMQIFPQDFDGDGFFIASLRKKS</sequence>
<keyword evidence="10 14" id="KW-0694">RNA-binding</keyword>
<feature type="binding site" evidence="14">
    <location>
        <position position="300"/>
    </location>
    <ligand>
        <name>S-adenosyl-L-methionine</name>
        <dbReference type="ChEBI" id="CHEBI:59789"/>
    </ligand>
</feature>
<dbReference type="Proteomes" id="UP000255326">
    <property type="component" value="Unassembled WGS sequence"/>
</dbReference>
<dbReference type="CDD" id="cd02440">
    <property type="entry name" value="AdoMet_MTases"/>
    <property type="match status" value="1"/>
</dbReference>
<evidence type="ECO:0000256" key="5">
    <source>
        <dbReference type="ARBA" id="ARBA00022490"/>
    </source>
</evidence>
<dbReference type="NCBIfam" id="TIGR00563">
    <property type="entry name" value="rsmB"/>
    <property type="match status" value="1"/>
</dbReference>
<dbReference type="InterPro" id="IPR001678">
    <property type="entry name" value="MeTrfase_RsmB-F_NOP2_dom"/>
</dbReference>
<name>A0A370GV05_9BACI</name>
<dbReference type="NCBIfam" id="NF011494">
    <property type="entry name" value="PRK14902.1"/>
    <property type="match status" value="1"/>
</dbReference>
<dbReference type="PROSITE" id="PS01153">
    <property type="entry name" value="NOL1_NOP2_SUN"/>
    <property type="match status" value="1"/>
</dbReference>
<evidence type="ECO:0000256" key="7">
    <source>
        <dbReference type="ARBA" id="ARBA00022603"/>
    </source>
</evidence>
<keyword evidence="8 14" id="KW-0808">Transferase</keyword>
<dbReference type="FunFam" id="1.10.940.10:FF:000006">
    <property type="entry name" value="16S rRNA (Cytosine(967)-C(5))-methyltransferase RsmB"/>
    <property type="match status" value="1"/>
</dbReference>
<comment type="subcellular location">
    <subcellularLocation>
        <location evidence="2">Cytoplasm</location>
    </subcellularLocation>
</comment>
<dbReference type="GO" id="GO:0008649">
    <property type="term" value="F:rRNA methyltransferase activity"/>
    <property type="evidence" value="ECO:0007669"/>
    <property type="project" value="InterPro"/>
</dbReference>
<dbReference type="SUPFAM" id="SSF53335">
    <property type="entry name" value="S-adenosyl-L-methionine-dependent methyltransferases"/>
    <property type="match status" value="1"/>
</dbReference>
<protein>
    <recommendedName>
        <fullName evidence="4">16S rRNA (cytosine(967)-C(5))-methyltransferase</fullName>
        <ecNumber evidence="4">2.1.1.176</ecNumber>
    </recommendedName>
    <alternativeName>
        <fullName evidence="11">16S rRNA m5C967 methyltransferase</fullName>
    </alternativeName>
    <alternativeName>
        <fullName evidence="12">rRNA (cytosine-C(5)-)-methyltransferase RsmB</fullName>
    </alternativeName>
</protein>
<comment type="catalytic activity">
    <reaction evidence="13">
        <text>cytidine(967) in 16S rRNA + S-adenosyl-L-methionine = 5-methylcytidine(967) in 16S rRNA + S-adenosyl-L-homocysteine + H(+)</text>
        <dbReference type="Rhea" id="RHEA:42748"/>
        <dbReference type="Rhea" id="RHEA-COMP:10219"/>
        <dbReference type="Rhea" id="RHEA-COMP:10220"/>
        <dbReference type="ChEBI" id="CHEBI:15378"/>
        <dbReference type="ChEBI" id="CHEBI:57856"/>
        <dbReference type="ChEBI" id="CHEBI:59789"/>
        <dbReference type="ChEBI" id="CHEBI:74483"/>
        <dbReference type="ChEBI" id="CHEBI:82748"/>
        <dbReference type="EC" id="2.1.1.176"/>
    </reaction>
</comment>
<evidence type="ECO:0000313" key="16">
    <source>
        <dbReference type="EMBL" id="RDI47507.1"/>
    </source>
</evidence>
<dbReference type="Pfam" id="PF01029">
    <property type="entry name" value="NusB"/>
    <property type="match status" value="1"/>
</dbReference>